<dbReference type="PROSITE" id="PS51257">
    <property type="entry name" value="PROKAR_LIPOPROTEIN"/>
    <property type="match status" value="1"/>
</dbReference>
<reference evidence="3 4" key="1">
    <citation type="submission" date="2018-07" db="EMBL/GenBank/DDBJ databases">
        <title>Bacillus sp. YLB-04 draft genome sequence.</title>
        <authorList>
            <person name="Yu L."/>
            <person name="Tang X."/>
        </authorList>
    </citation>
    <scope>NUCLEOTIDE SEQUENCE [LARGE SCALE GENOMIC DNA]</scope>
    <source>
        <strain evidence="3 4">YLB-04</strain>
    </source>
</reference>
<evidence type="ECO:0000313" key="4">
    <source>
        <dbReference type="Proteomes" id="UP000257144"/>
    </source>
</evidence>
<accession>A0A3D8GK88</accession>
<dbReference type="InterPro" id="IPR036465">
    <property type="entry name" value="vWFA_dom_sf"/>
</dbReference>
<dbReference type="Proteomes" id="UP000257144">
    <property type="component" value="Unassembled WGS sequence"/>
</dbReference>
<gene>
    <name evidence="3" type="ORF">DRW41_21895</name>
</gene>
<dbReference type="PROSITE" id="PS50234">
    <property type="entry name" value="VWFA"/>
    <property type="match status" value="1"/>
</dbReference>
<protein>
    <recommendedName>
        <fullName evidence="2">VWFA domain-containing protein</fullName>
    </recommendedName>
</protein>
<dbReference type="Pfam" id="PF13519">
    <property type="entry name" value="VWA_2"/>
    <property type="match status" value="1"/>
</dbReference>
<comment type="caution">
    <text evidence="3">The sequence shown here is derived from an EMBL/GenBank/DDBJ whole genome shotgun (WGS) entry which is preliminary data.</text>
</comment>
<dbReference type="OrthoDB" id="9783818at2"/>
<dbReference type="AlphaFoldDB" id="A0A3D8GK88"/>
<evidence type="ECO:0000256" key="1">
    <source>
        <dbReference type="SAM" id="MobiDB-lite"/>
    </source>
</evidence>
<evidence type="ECO:0000259" key="2">
    <source>
        <dbReference type="PROSITE" id="PS50234"/>
    </source>
</evidence>
<feature type="region of interest" description="Disordered" evidence="1">
    <location>
        <begin position="22"/>
        <end position="48"/>
    </location>
</feature>
<dbReference type="SMART" id="SM00327">
    <property type="entry name" value="VWA"/>
    <property type="match status" value="1"/>
</dbReference>
<sequence length="461" mass="51612">MKKLLMLILIGASISLTGCVEKEDNVTKKEKPAGQETKNSSKQDEDVAVGKETDSFFADLPKVPETTAELIHQPAGKFATKEVLSDEVEAEVIKEIKDLPPLKEDAAEEDYQKYFQYVYSLVAEDFDNPQDLINKWEFSASGNPDMPNSKFQFKENYNVEVILDSSGSMAQKIGGKTRMELAKEAITNFLSSLPEEANVSLRVYGHKGTGSDSDKAASCGAIEHVYGFSKYDAGKFSAALDKFKPSGWTPVADSLESSKQAFGKFDAKTNTNLIYLVSDGIETCDGDPVAVAKSFADSNISPIINVIGFEADQKAQQQLKEVAKSANGIYTTVNSQEQLEQEFERAQEVLKRWEEWKHDSLRDADAQRVDNNFDILGFSNDWGYKQDSQRLNVNHALYILKDEKKITHNQMEKLRGISFKQDELVQKAQDEINETLKALNLKSIEELKKQINEKYNSSTQN</sequence>
<keyword evidence="4" id="KW-1185">Reference proteome</keyword>
<dbReference type="EMBL" id="QNQT01000019">
    <property type="protein sequence ID" value="RDU34751.1"/>
    <property type="molecule type" value="Genomic_DNA"/>
</dbReference>
<dbReference type="Gene3D" id="3.40.50.410">
    <property type="entry name" value="von Willebrand factor, type A domain"/>
    <property type="match status" value="1"/>
</dbReference>
<organism evidence="3 4">
    <name type="scientific">Neobacillus piezotolerans</name>
    <dbReference type="NCBI Taxonomy" id="2259171"/>
    <lineage>
        <taxon>Bacteria</taxon>
        <taxon>Bacillati</taxon>
        <taxon>Bacillota</taxon>
        <taxon>Bacilli</taxon>
        <taxon>Bacillales</taxon>
        <taxon>Bacillaceae</taxon>
        <taxon>Neobacillus</taxon>
    </lineage>
</organism>
<dbReference type="InterPro" id="IPR002035">
    <property type="entry name" value="VWF_A"/>
</dbReference>
<dbReference type="SUPFAM" id="SSF53300">
    <property type="entry name" value="vWA-like"/>
    <property type="match status" value="1"/>
</dbReference>
<feature type="domain" description="VWFA" evidence="2">
    <location>
        <begin position="158"/>
        <end position="349"/>
    </location>
</feature>
<evidence type="ECO:0000313" key="3">
    <source>
        <dbReference type="EMBL" id="RDU34751.1"/>
    </source>
</evidence>
<dbReference type="RefSeq" id="WP_115454133.1">
    <property type="nucleotide sequence ID" value="NZ_QNQT01000019.1"/>
</dbReference>
<proteinExistence type="predicted"/>
<name>A0A3D8GK88_9BACI</name>